<dbReference type="Proteomes" id="UP000483286">
    <property type="component" value="Unassembled WGS sequence"/>
</dbReference>
<dbReference type="AlphaFoldDB" id="A0A7C9M3Q0"/>
<reference evidence="2 3" key="1">
    <citation type="submission" date="2019-12" db="EMBL/GenBank/DDBJ databases">
        <title>Deinococcus sp. HMF7620 Genome sequencing and assembly.</title>
        <authorList>
            <person name="Kang H."/>
            <person name="Kim H."/>
            <person name="Joh K."/>
        </authorList>
    </citation>
    <scope>NUCLEOTIDE SEQUENCE [LARGE SCALE GENOMIC DNA]</scope>
    <source>
        <strain evidence="2 3">HMF7620</strain>
    </source>
</reference>
<keyword evidence="3" id="KW-1185">Reference proteome</keyword>
<organism evidence="2 3">
    <name type="scientific">Deinococcus arboris</name>
    <dbReference type="NCBI Taxonomy" id="2682977"/>
    <lineage>
        <taxon>Bacteria</taxon>
        <taxon>Thermotogati</taxon>
        <taxon>Deinococcota</taxon>
        <taxon>Deinococci</taxon>
        <taxon>Deinococcales</taxon>
        <taxon>Deinococcaceae</taxon>
        <taxon>Deinococcus</taxon>
    </lineage>
</organism>
<dbReference type="EMBL" id="WQLB01000028">
    <property type="protein sequence ID" value="MVN88422.1"/>
    <property type="molecule type" value="Genomic_DNA"/>
</dbReference>
<evidence type="ECO:0000256" key="1">
    <source>
        <dbReference type="SAM" id="MobiDB-lite"/>
    </source>
</evidence>
<protein>
    <submittedName>
        <fullName evidence="2">Uncharacterized protein</fullName>
    </submittedName>
</protein>
<comment type="caution">
    <text evidence="2">The sequence shown here is derived from an EMBL/GenBank/DDBJ whole genome shotgun (WGS) entry which is preliminary data.</text>
</comment>
<dbReference type="RefSeq" id="WP_157460481.1">
    <property type="nucleotide sequence ID" value="NZ_WQLB01000028.1"/>
</dbReference>
<name>A0A7C9M3Q0_9DEIO</name>
<accession>A0A7C9M3Q0</accession>
<proteinExistence type="predicted"/>
<feature type="region of interest" description="Disordered" evidence="1">
    <location>
        <begin position="23"/>
        <end position="63"/>
    </location>
</feature>
<sequence length="63" mass="7306">MSQNPNFLRSFLLPVLRPVLGTHDPEAHAPTEHFTAQAHVYTEREARQARRRLAQSDLERLTQ</sequence>
<gene>
    <name evidence="2" type="ORF">GO986_16890</name>
</gene>
<evidence type="ECO:0000313" key="2">
    <source>
        <dbReference type="EMBL" id="MVN88422.1"/>
    </source>
</evidence>
<evidence type="ECO:0000313" key="3">
    <source>
        <dbReference type="Proteomes" id="UP000483286"/>
    </source>
</evidence>